<dbReference type="AlphaFoldDB" id="A0A917XFY8"/>
<evidence type="ECO:0000256" key="1">
    <source>
        <dbReference type="SAM" id="MobiDB-lite"/>
    </source>
</evidence>
<organism evidence="3 4">
    <name type="scientific">Streptomyces fuscichromogenes</name>
    <dbReference type="NCBI Taxonomy" id="1324013"/>
    <lineage>
        <taxon>Bacteria</taxon>
        <taxon>Bacillati</taxon>
        <taxon>Actinomycetota</taxon>
        <taxon>Actinomycetes</taxon>
        <taxon>Kitasatosporales</taxon>
        <taxon>Streptomycetaceae</taxon>
        <taxon>Streptomyces</taxon>
    </lineage>
</organism>
<name>A0A917XFY8_9ACTN</name>
<evidence type="ECO:0000313" key="4">
    <source>
        <dbReference type="Proteomes" id="UP000653411"/>
    </source>
</evidence>
<keyword evidence="4" id="KW-1185">Reference proteome</keyword>
<proteinExistence type="predicted"/>
<protein>
    <recommendedName>
        <fullName evidence="2">Winged helix-turn helix domain-containing protein</fullName>
    </recommendedName>
</protein>
<dbReference type="Pfam" id="PF13592">
    <property type="entry name" value="HTH_33"/>
    <property type="match status" value="1"/>
</dbReference>
<evidence type="ECO:0000259" key="2">
    <source>
        <dbReference type="Pfam" id="PF13592"/>
    </source>
</evidence>
<reference evidence="3" key="2">
    <citation type="submission" date="2020-09" db="EMBL/GenBank/DDBJ databases">
        <authorList>
            <person name="Sun Q."/>
            <person name="Zhou Y."/>
        </authorList>
    </citation>
    <scope>NUCLEOTIDE SEQUENCE</scope>
    <source>
        <strain evidence="3">CGMCC 4.7110</strain>
    </source>
</reference>
<gene>
    <name evidence="3" type="ORF">GCM10011578_053200</name>
</gene>
<reference evidence="3" key="1">
    <citation type="journal article" date="2014" name="Int. J. Syst. Evol. Microbiol.">
        <title>Complete genome sequence of Corynebacterium casei LMG S-19264T (=DSM 44701T), isolated from a smear-ripened cheese.</title>
        <authorList>
            <consortium name="US DOE Joint Genome Institute (JGI-PGF)"/>
            <person name="Walter F."/>
            <person name="Albersmeier A."/>
            <person name="Kalinowski J."/>
            <person name="Ruckert C."/>
        </authorList>
    </citation>
    <scope>NUCLEOTIDE SEQUENCE</scope>
    <source>
        <strain evidence="3">CGMCC 4.7110</strain>
    </source>
</reference>
<accession>A0A917XFY8</accession>
<feature type="domain" description="Winged helix-turn helix" evidence="2">
    <location>
        <begin position="93"/>
        <end position="150"/>
    </location>
</feature>
<evidence type="ECO:0000313" key="3">
    <source>
        <dbReference type="EMBL" id="GGN21795.1"/>
    </source>
</evidence>
<comment type="caution">
    <text evidence="3">The sequence shown here is derived from an EMBL/GenBank/DDBJ whole genome shotgun (WGS) entry which is preliminary data.</text>
</comment>
<dbReference type="Proteomes" id="UP000653411">
    <property type="component" value="Unassembled WGS sequence"/>
</dbReference>
<dbReference type="InterPro" id="IPR025959">
    <property type="entry name" value="Winged_HTH_dom"/>
</dbReference>
<dbReference type="EMBL" id="BMML01000012">
    <property type="protein sequence ID" value="GGN21795.1"/>
    <property type="molecule type" value="Genomic_DNA"/>
</dbReference>
<feature type="region of interest" description="Disordered" evidence="1">
    <location>
        <begin position="15"/>
        <end position="35"/>
    </location>
</feature>
<sequence length="175" mass="19093">MVVPFGSAFERRSRTTYRPTVTPEESTHVDTFTGTTSSFSRTASAKVAAATVVRQTVLARGPVGQRCKLSPPCPERMADCFEEGSAAHGRDQDQVWTGVRVATLIGRKFHLSYGVSGATRLMCRLGFNPQVPARRAAARDEQAVAAWKEATWAQVEPRGGLPGMVLLRRPSRVHP</sequence>